<evidence type="ECO:0000256" key="4">
    <source>
        <dbReference type="SAM" id="MobiDB-lite"/>
    </source>
</evidence>
<dbReference type="GO" id="GO:0042597">
    <property type="term" value="C:periplasmic space"/>
    <property type="evidence" value="ECO:0007669"/>
    <property type="project" value="UniProtKB-SubCell"/>
</dbReference>
<dbReference type="InterPro" id="IPR015168">
    <property type="entry name" value="SsuA/THI5"/>
</dbReference>
<dbReference type="EMBL" id="ADLN01000002">
    <property type="protein sequence ID" value="EHI61536.1"/>
    <property type="molecule type" value="Genomic_DNA"/>
</dbReference>
<comment type="subcellular location">
    <subcellularLocation>
        <location evidence="1">Periplasm</location>
    </subcellularLocation>
</comment>
<dbReference type="RefSeq" id="WP_006778543.1">
    <property type="nucleotide sequence ID" value="NZ_CP040506.1"/>
</dbReference>
<gene>
    <name evidence="7" type="ORF">HMPREF9473_00559</name>
</gene>
<evidence type="ECO:0000256" key="2">
    <source>
        <dbReference type="ARBA" id="ARBA00010742"/>
    </source>
</evidence>
<evidence type="ECO:0000256" key="3">
    <source>
        <dbReference type="ARBA" id="ARBA00022729"/>
    </source>
</evidence>
<dbReference type="HOGENOM" id="CLU_058023_0_0_9"/>
<organism evidence="7 8">
    <name type="scientific">Hungatella hathewayi WAL-18680</name>
    <dbReference type="NCBI Taxonomy" id="742737"/>
    <lineage>
        <taxon>Bacteria</taxon>
        <taxon>Bacillati</taxon>
        <taxon>Bacillota</taxon>
        <taxon>Clostridia</taxon>
        <taxon>Lachnospirales</taxon>
        <taxon>Lachnospiraceae</taxon>
        <taxon>Hungatella</taxon>
    </lineage>
</organism>
<dbReference type="OrthoDB" id="2054296at2"/>
<comment type="caution">
    <text evidence="7">The sequence shown here is derived from an EMBL/GenBank/DDBJ whole genome shotgun (WGS) entry which is preliminary data.</text>
</comment>
<feature type="compositionally biased region" description="Low complexity" evidence="4">
    <location>
        <begin position="35"/>
        <end position="49"/>
    </location>
</feature>
<evidence type="ECO:0000256" key="5">
    <source>
        <dbReference type="SAM" id="SignalP"/>
    </source>
</evidence>
<dbReference type="SUPFAM" id="SSF53850">
    <property type="entry name" value="Periplasmic binding protein-like II"/>
    <property type="match status" value="1"/>
</dbReference>
<feature type="region of interest" description="Disordered" evidence="4">
    <location>
        <begin position="28"/>
        <end position="60"/>
    </location>
</feature>
<reference evidence="7 8" key="1">
    <citation type="submission" date="2011-08" db="EMBL/GenBank/DDBJ databases">
        <title>The Genome Sequence of Clostridium hathewayi WAL-18680.</title>
        <authorList>
            <consortium name="The Broad Institute Genome Sequencing Platform"/>
            <person name="Earl A."/>
            <person name="Ward D."/>
            <person name="Feldgarden M."/>
            <person name="Gevers D."/>
            <person name="Finegold S.M."/>
            <person name="Summanen P.H."/>
            <person name="Molitoris D.R."/>
            <person name="Song M."/>
            <person name="Daigneault M."/>
            <person name="Allen-Vercoe E."/>
            <person name="Young S.K."/>
            <person name="Zeng Q."/>
            <person name="Gargeya S."/>
            <person name="Fitzgerald M."/>
            <person name="Haas B."/>
            <person name="Abouelleil A."/>
            <person name="Alvarado L."/>
            <person name="Arachchi H.M."/>
            <person name="Berlin A."/>
            <person name="Brown A."/>
            <person name="Chapman S.B."/>
            <person name="Chen Z."/>
            <person name="Dunbar C."/>
            <person name="Freedman E."/>
            <person name="Gearin G."/>
            <person name="Gellesch M."/>
            <person name="Goldberg J."/>
            <person name="Griggs A."/>
            <person name="Gujja S."/>
            <person name="Heiman D."/>
            <person name="Howarth C."/>
            <person name="Larson L."/>
            <person name="Lui A."/>
            <person name="MacDonald P.J.P."/>
            <person name="Montmayeur A."/>
            <person name="Murphy C."/>
            <person name="Neiman D."/>
            <person name="Pearson M."/>
            <person name="Priest M."/>
            <person name="Roberts A."/>
            <person name="Saif S."/>
            <person name="Shea T."/>
            <person name="Shenoy N."/>
            <person name="Sisk P."/>
            <person name="Stolte C."/>
            <person name="Sykes S."/>
            <person name="Wortman J."/>
            <person name="Nusbaum C."/>
            <person name="Birren B."/>
        </authorList>
    </citation>
    <scope>NUCLEOTIDE SEQUENCE [LARGE SCALE GENOMIC DNA]</scope>
    <source>
        <strain evidence="7 8">WAL-18680</strain>
    </source>
</reference>
<evidence type="ECO:0000313" key="7">
    <source>
        <dbReference type="EMBL" id="EHI61536.1"/>
    </source>
</evidence>
<feature type="domain" description="SsuA/THI5-like" evidence="6">
    <location>
        <begin position="91"/>
        <end position="312"/>
    </location>
</feature>
<comment type="similarity">
    <text evidence="2">Belongs to the bacterial solute-binding protein SsuA/TauA family.</text>
</comment>
<dbReference type="Proteomes" id="UP000005384">
    <property type="component" value="Unassembled WGS sequence"/>
</dbReference>
<evidence type="ECO:0000256" key="1">
    <source>
        <dbReference type="ARBA" id="ARBA00004418"/>
    </source>
</evidence>
<feature type="signal peptide" evidence="5">
    <location>
        <begin position="1"/>
        <end position="22"/>
    </location>
</feature>
<proteinExistence type="inferred from homology"/>
<protein>
    <recommendedName>
        <fullName evidence="6">SsuA/THI5-like domain-containing protein</fullName>
    </recommendedName>
</protein>
<dbReference type="AlphaFoldDB" id="G5IAH9"/>
<dbReference type="PANTHER" id="PTHR30024">
    <property type="entry name" value="ALIPHATIC SULFONATES-BINDING PROTEIN-RELATED"/>
    <property type="match status" value="1"/>
</dbReference>
<dbReference type="PANTHER" id="PTHR30024:SF47">
    <property type="entry name" value="TAURINE-BINDING PERIPLASMIC PROTEIN"/>
    <property type="match status" value="1"/>
</dbReference>
<name>G5IAH9_9FIRM</name>
<evidence type="ECO:0000259" key="6">
    <source>
        <dbReference type="Pfam" id="PF09084"/>
    </source>
</evidence>
<accession>G5IAH9</accession>
<keyword evidence="8" id="KW-1185">Reference proteome</keyword>
<evidence type="ECO:0000313" key="8">
    <source>
        <dbReference type="Proteomes" id="UP000005384"/>
    </source>
</evidence>
<sequence length="406" mass="44021">MRKNLKKAAAVALGLACVFQLAGCSTGKGTEAPKETNAPATTAAKPADASMEADGQEEAPAGDMLWKVEPLPEKTKLVVSYLANSTPGLTTYIAQQKGWLEQCNLDVEMVYFAGGPAQMEASGSWDVGTTGIGGVITGVLNSDIKILGVAARDQGLFQAFFARKDSDIVKDGTGYGTVPEVYGKPDSWKGKDILTAVGTTNNYTLYCTLKSLGLTLDDVNLINMDIASATTAFLAGQGDLAGVQGTMIYDEAYQKADSDYVMVSSDQMLKSGLSVNYVASPSAWENKQEAVSKWLELATMAGEWANANQDEAAQMMTDMYQSDGYDTKIEDNLLTIKENPFTTLEENKQFFTEKDENGELLAKSQIYNPMDGYVEMGNYTEDQLEELKAKDNFIDKVMLDIYDRAK</sequence>
<dbReference type="PATRIC" id="fig|742737.3.peg.557"/>
<feature type="chain" id="PRO_5039447015" description="SsuA/THI5-like domain-containing protein" evidence="5">
    <location>
        <begin position="23"/>
        <end position="406"/>
    </location>
</feature>
<keyword evidence="3 5" id="KW-0732">Signal</keyword>
<dbReference type="Gene3D" id="3.40.190.10">
    <property type="entry name" value="Periplasmic binding protein-like II"/>
    <property type="match status" value="2"/>
</dbReference>
<dbReference type="Pfam" id="PF09084">
    <property type="entry name" value="NMT1"/>
    <property type="match status" value="1"/>
</dbReference>